<dbReference type="Gene3D" id="3.40.50.2300">
    <property type="match status" value="2"/>
</dbReference>
<protein>
    <submittedName>
        <fullName evidence="4">Nitrile hydratase</fullName>
    </submittedName>
</protein>
<dbReference type="AlphaFoldDB" id="A0A1X3G639"/>
<dbReference type="InterPro" id="IPR028081">
    <property type="entry name" value="Leu-bd"/>
</dbReference>
<dbReference type="Pfam" id="PF13458">
    <property type="entry name" value="Peripla_BP_6"/>
    <property type="match status" value="1"/>
</dbReference>
<evidence type="ECO:0000256" key="1">
    <source>
        <dbReference type="ARBA" id="ARBA00010062"/>
    </source>
</evidence>
<dbReference type="Proteomes" id="UP000193553">
    <property type="component" value="Unassembled WGS sequence"/>
</dbReference>
<dbReference type="CDD" id="cd06358">
    <property type="entry name" value="PBP1_NHase"/>
    <property type="match status" value="1"/>
</dbReference>
<gene>
    <name evidence="4" type="ORF">BSZ18_02700</name>
</gene>
<proteinExistence type="inferred from homology"/>
<accession>A0A1X3G639</accession>
<comment type="caution">
    <text evidence="4">The sequence shown here is derived from an EMBL/GenBank/DDBJ whole genome shotgun (WGS) entry which is preliminary data.</text>
</comment>
<comment type="similarity">
    <text evidence="1">Belongs to the leucine-binding protein family.</text>
</comment>
<evidence type="ECO:0000313" key="4">
    <source>
        <dbReference type="EMBL" id="OSJ18166.1"/>
    </source>
</evidence>
<reference evidence="4 5" key="1">
    <citation type="submission" date="2017-03" db="EMBL/GenBank/DDBJ databases">
        <title>Whole genome sequences of fourteen strains of Bradyrhizobium canariense and one strain of Bradyrhizobium japonicum isolated from Lupinus (Papilionoideae: Genisteae) species in Algeria.</title>
        <authorList>
            <person name="Crovadore J."/>
            <person name="Chekireb D."/>
            <person name="Brachmann A."/>
            <person name="Chablais R."/>
            <person name="Cochard B."/>
            <person name="Lefort F."/>
        </authorList>
    </citation>
    <scope>NUCLEOTIDE SEQUENCE [LARGE SCALE GENOMIC DNA]</scope>
    <source>
        <strain evidence="4 5">UBMA195</strain>
    </source>
</reference>
<dbReference type="InterPro" id="IPR028082">
    <property type="entry name" value="Peripla_BP_I"/>
</dbReference>
<name>A0A1X3G639_9BRAD</name>
<feature type="domain" description="Leucine-binding protein" evidence="3">
    <location>
        <begin position="62"/>
        <end position="397"/>
    </location>
</feature>
<dbReference type="EMBL" id="NAFI01000133">
    <property type="protein sequence ID" value="OSJ18166.1"/>
    <property type="molecule type" value="Genomic_DNA"/>
</dbReference>
<organism evidence="4 5">
    <name type="scientific">Bradyrhizobium canariense</name>
    <dbReference type="NCBI Taxonomy" id="255045"/>
    <lineage>
        <taxon>Bacteria</taxon>
        <taxon>Pseudomonadati</taxon>
        <taxon>Pseudomonadota</taxon>
        <taxon>Alphaproteobacteria</taxon>
        <taxon>Hyphomicrobiales</taxon>
        <taxon>Nitrobacteraceae</taxon>
        <taxon>Bradyrhizobium</taxon>
    </lineage>
</organism>
<dbReference type="OrthoDB" id="9803275at2"/>
<evidence type="ECO:0000256" key="2">
    <source>
        <dbReference type="ARBA" id="ARBA00022729"/>
    </source>
</evidence>
<dbReference type="PANTHER" id="PTHR47628">
    <property type="match status" value="1"/>
</dbReference>
<dbReference type="PANTHER" id="PTHR47628:SF1">
    <property type="entry name" value="ALIPHATIC AMIDASE EXPRESSION-REGULATING PROTEIN"/>
    <property type="match status" value="1"/>
</dbReference>
<evidence type="ECO:0000259" key="3">
    <source>
        <dbReference type="Pfam" id="PF13458"/>
    </source>
</evidence>
<keyword evidence="2" id="KW-0732">Signal</keyword>
<evidence type="ECO:0000313" key="5">
    <source>
        <dbReference type="Proteomes" id="UP000193553"/>
    </source>
</evidence>
<sequence>MSFQVWYQTGVGVRATVNFPAHGGPALPPSLLFRNLSPAAADFDLSPADAHFMKRRGAHNKLRIGGFICCTGSPGVWGPCATSSAQLAVAEINKRGGILGREIELSIYDAGGPLDGILSRAEQAIASDEIDLIVGLHTSAVRVALRKVTTRHRIPYIYTPVYEGGEQTPGVMAIGETPRWQSRPSIHWLADVKKAARWYLIGSDYVWPWQSHRAVKRYIKEAGGHVVGEEFVPLGEDNHEPHLERIRAARPDVVLISLIGTDSITFNRAFGECGLGATTLRLAGAMDETVLLGIGADNSENLFCASGYFPGIGSRANDDFQSRYRAMFGPNGPPIGSLGQSSYEGLRFLEAVANKAGTLAMGPMLAAGRNIVYGGARGPVTVRNGHTRMQMYLAGADGLDFKLIKPI</sequence>
<dbReference type="SUPFAM" id="SSF53822">
    <property type="entry name" value="Periplasmic binding protein-like I"/>
    <property type="match status" value="1"/>
</dbReference>